<sequence length="66" mass="7398">MTKAVSQDAAMIDTLEEVIFLFEEAQDVVFKLMAGDLVPKFLSNPKYQQQLRSYDFGVVGKGPERG</sequence>
<evidence type="ECO:0000259" key="1">
    <source>
        <dbReference type="PROSITE" id="PS50132"/>
    </source>
</evidence>
<dbReference type="PROSITE" id="PS50132">
    <property type="entry name" value="RGS"/>
    <property type="match status" value="1"/>
</dbReference>
<dbReference type="Gene3D" id="1.10.167.10">
    <property type="entry name" value="Regulator of G-protein Signalling 4, domain 2"/>
    <property type="match status" value="1"/>
</dbReference>
<reference evidence="2 3" key="1">
    <citation type="submission" date="2011-06" db="EMBL/GenBank/DDBJ databases">
        <title>The Genome Sequence of Fusarium oxysporum FOSC 3-a.</title>
        <authorList>
            <consortium name="The Broad Institute Genome Sequencing Platform"/>
            <person name="Ma L.-J."/>
            <person name="Gale L.R."/>
            <person name="Schwartz D.C."/>
            <person name="Zhou S."/>
            <person name="Corby-Kistler H."/>
            <person name="Young S.K."/>
            <person name="Zeng Q."/>
            <person name="Gargeya S."/>
            <person name="Fitzgerald M."/>
            <person name="Haas B."/>
            <person name="Abouelleil A."/>
            <person name="Alvarado L."/>
            <person name="Arachchi H.M."/>
            <person name="Berlin A."/>
            <person name="Brown A."/>
            <person name="Chapman S.B."/>
            <person name="Chen Z."/>
            <person name="Dunbar C."/>
            <person name="Freedman E."/>
            <person name="Gearin G."/>
            <person name="Gellesch M."/>
            <person name="Goldberg J."/>
            <person name="Griggs A."/>
            <person name="Gujja S."/>
            <person name="Heiman D."/>
            <person name="Howarth C."/>
            <person name="Larson L."/>
            <person name="Lui A."/>
            <person name="MacDonald P.J.P."/>
            <person name="Mehta T."/>
            <person name="Montmayeur A."/>
            <person name="Murphy C."/>
            <person name="Neiman D."/>
            <person name="Pearson M."/>
            <person name="Priest M."/>
            <person name="Roberts A."/>
            <person name="Saif S."/>
            <person name="Shea T."/>
            <person name="Shenoy N."/>
            <person name="Sisk P."/>
            <person name="Stolte C."/>
            <person name="Sykes S."/>
            <person name="Wortman J."/>
            <person name="Nusbaum C."/>
            <person name="Birren B."/>
        </authorList>
    </citation>
    <scope>NUCLEOTIDE SEQUENCE [LARGE SCALE GENOMIC DNA]</scope>
    <source>
        <strain evidence="3">FOSC 3-a</strain>
    </source>
</reference>
<organism evidence="2 3">
    <name type="scientific">Fusarium oxysporum NRRL 32931</name>
    <dbReference type="NCBI Taxonomy" id="660029"/>
    <lineage>
        <taxon>Eukaryota</taxon>
        <taxon>Fungi</taxon>
        <taxon>Dikarya</taxon>
        <taxon>Ascomycota</taxon>
        <taxon>Pezizomycotina</taxon>
        <taxon>Sordariomycetes</taxon>
        <taxon>Hypocreomycetidae</taxon>
        <taxon>Hypocreales</taxon>
        <taxon>Nectriaceae</taxon>
        <taxon>Fusarium</taxon>
        <taxon>Fusarium oxysporum species complex</taxon>
    </lineage>
</organism>
<name>W9HBP1_FUSOX</name>
<dbReference type="AlphaFoldDB" id="W9HBP1"/>
<dbReference type="InterPro" id="IPR036305">
    <property type="entry name" value="RGS_sf"/>
</dbReference>
<dbReference type="Pfam" id="PF00615">
    <property type="entry name" value="RGS"/>
    <property type="match status" value="1"/>
</dbReference>
<dbReference type="HOGENOM" id="CLU_2831243_0_0_1"/>
<dbReference type="SUPFAM" id="SSF48097">
    <property type="entry name" value="Regulator of G-protein signaling, RGS"/>
    <property type="match status" value="1"/>
</dbReference>
<dbReference type="EMBL" id="JH717857">
    <property type="protein sequence ID" value="EWY79667.1"/>
    <property type="molecule type" value="Genomic_DNA"/>
</dbReference>
<protein>
    <recommendedName>
        <fullName evidence="1">RGS domain-containing protein</fullName>
    </recommendedName>
</protein>
<dbReference type="InterPro" id="IPR016137">
    <property type="entry name" value="RGS"/>
</dbReference>
<dbReference type="Proteomes" id="UP000030753">
    <property type="component" value="Unassembled WGS sequence"/>
</dbReference>
<gene>
    <name evidence="2" type="ORF">FOYG_17153</name>
</gene>
<evidence type="ECO:0000313" key="2">
    <source>
        <dbReference type="EMBL" id="EWY79667.1"/>
    </source>
</evidence>
<feature type="domain" description="RGS" evidence="1">
    <location>
        <begin position="21"/>
        <end position="51"/>
    </location>
</feature>
<dbReference type="InterPro" id="IPR044926">
    <property type="entry name" value="RGS_subdomain_2"/>
</dbReference>
<accession>W9HBP1</accession>
<proteinExistence type="predicted"/>
<evidence type="ECO:0000313" key="3">
    <source>
        <dbReference type="Proteomes" id="UP000030753"/>
    </source>
</evidence>